<dbReference type="NCBIfam" id="TIGR02937">
    <property type="entry name" value="sigma70-ECF"/>
    <property type="match status" value="1"/>
</dbReference>
<dbReference type="Pfam" id="PF04542">
    <property type="entry name" value="Sigma70_r2"/>
    <property type="match status" value="1"/>
</dbReference>
<dbReference type="SUPFAM" id="SSF88946">
    <property type="entry name" value="Sigma2 domain of RNA polymerase sigma factors"/>
    <property type="match status" value="1"/>
</dbReference>
<dbReference type="GO" id="GO:0006352">
    <property type="term" value="P:DNA-templated transcription initiation"/>
    <property type="evidence" value="ECO:0007669"/>
    <property type="project" value="InterPro"/>
</dbReference>
<organism evidence="10">
    <name type="scientific">Streptantibioticus silvisoli</name>
    <dbReference type="NCBI Taxonomy" id="2705255"/>
    <lineage>
        <taxon>Bacteria</taxon>
        <taxon>Bacillati</taxon>
        <taxon>Actinomycetota</taxon>
        <taxon>Actinomycetes</taxon>
        <taxon>Kitasatosporales</taxon>
        <taxon>Streptomycetaceae</taxon>
        <taxon>Streptantibioticus</taxon>
    </lineage>
</organism>
<dbReference type="SUPFAM" id="SSF88659">
    <property type="entry name" value="Sigma3 and sigma4 domains of RNA polymerase sigma factors"/>
    <property type="match status" value="2"/>
</dbReference>
<dbReference type="Gene3D" id="1.20.140.160">
    <property type="match status" value="1"/>
</dbReference>
<reference evidence="10 11" key="1">
    <citation type="submission" date="2023-05" db="EMBL/GenBank/DDBJ databases">
        <title>Streptantibioticus silvisoli sp. nov., acidotolerant actinomycetes 1 from pine litter.</title>
        <authorList>
            <person name="Swiecimska M."/>
            <person name="Golinska P."/>
            <person name="Sangal V."/>
            <person name="Wachnowicz B."/>
            <person name="Goodfellow M."/>
        </authorList>
    </citation>
    <scope>NUCLEOTIDE SEQUENCE</scope>
    <source>
        <strain evidence="10">SL13</strain>
        <strain evidence="9 11">SL54</strain>
    </source>
</reference>
<feature type="domain" description="RNA polymerase sigma-70" evidence="8">
    <location>
        <begin position="265"/>
        <end position="291"/>
    </location>
</feature>
<dbReference type="NCBIfam" id="TIGR02479">
    <property type="entry name" value="FliA_WhiG"/>
    <property type="match status" value="1"/>
</dbReference>
<comment type="function">
    <text evidence="5">Sigma factors are initiation factors that promote the attachment of RNA polymerase to specific initiation sites and are then released.</text>
</comment>
<dbReference type="InterPro" id="IPR013325">
    <property type="entry name" value="RNA_pol_sigma_r2"/>
</dbReference>
<keyword evidence="4 5" id="KW-0804">Transcription</keyword>
<sequence>MPQHTSGPDRASAATDGRASPPRARTAASVPSDATPPDATPSARSSVTSAVDELWRSYKATGEPRLREQLILHYSPLVKYVAGRVSVGLPPNVEQADFVSSGVFGLIDAIEKFEPERSIKFETYAITRIRGAMIDELRALDWIPRSVRQKARAVERAYATLEAKYHRTPSETEVATEMEIGVEDLHAIFGQLSLANVVALEELLHAGSESGDRLSLVDTLEDRAADNPVEVAEDRELRRLLARAVSTLPEREKTVVTLYYYEGLTLAEIGQVLGVTESRVSQIHTKSVLQLRAKLADVGRG</sequence>
<evidence type="ECO:0000256" key="2">
    <source>
        <dbReference type="ARBA" id="ARBA00023082"/>
    </source>
</evidence>
<dbReference type="NCBIfam" id="NF004935">
    <property type="entry name" value="PRK06288.1"/>
    <property type="match status" value="1"/>
</dbReference>
<accession>A0AA90JW34</accession>
<evidence type="ECO:0000256" key="4">
    <source>
        <dbReference type="ARBA" id="ARBA00023163"/>
    </source>
</evidence>
<gene>
    <name evidence="10" type="primary">whiG</name>
    <name evidence="9" type="ORF">POF43_033255</name>
    <name evidence="10" type="ORF">POF50_003925</name>
</gene>
<evidence type="ECO:0000256" key="3">
    <source>
        <dbReference type="ARBA" id="ARBA00023125"/>
    </source>
</evidence>
<feature type="domain" description="RNA polymerase sigma-70" evidence="7">
    <location>
        <begin position="97"/>
        <end position="110"/>
    </location>
</feature>
<keyword evidence="11" id="KW-1185">Reference proteome</keyword>
<evidence type="ECO:0000256" key="5">
    <source>
        <dbReference type="RuleBase" id="RU362124"/>
    </source>
</evidence>
<dbReference type="GO" id="GO:0016987">
    <property type="term" value="F:sigma factor activity"/>
    <property type="evidence" value="ECO:0007669"/>
    <property type="project" value="UniProtKB-KW"/>
</dbReference>
<protein>
    <recommendedName>
        <fullName evidence="5">RNA polymerase sigma factor</fullName>
    </recommendedName>
</protein>
<dbReference type="PROSITE" id="PS00716">
    <property type="entry name" value="SIGMA70_2"/>
    <property type="match status" value="1"/>
</dbReference>
<dbReference type="RefSeq" id="WP_271316180.1">
    <property type="nucleotide sequence ID" value="NZ_JAAGKO020000097.1"/>
</dbReference>
<feature type="compositionally biased region" description="Low complexity" evidence="6">
    <location>
        <begin position="18"/>
        <end position="32"/>
    </location>
</feature>
<evidence type="ECO:0000313" key="9">
    <source>
        <dbReference type="EMBL" id="MDI5967534.1"/>
    </source>
</evidence>
<comment type="caution">
    <text evidence="10">The sequence shown here is derived from an EMBL/GenBank/DDBJ whole genome shotgun (WGS) entry which is preliminary data.</text>
</comment>
<name>A0AA90JW34_9ACTN</name>
<dbReference type="EMBL" id="JAAGKO020000097">
    <property type="protein sequence ID" value="MDI5967534.1"/>
    <property type="molecule type" value="Genomic_DNA"/>
</dbReference>
<dbReference type="InterPro" id="IPR012845">
    <property type="entry name" value="RNA_pol_sigma_FliA_WhiG"/>
</dbReference>
<dbReference type="PROSITE" id="PS00715">
    <property type="entry name" value="SIGMA70_1"/>
    <property type="match status" value="1"/>
</dbReference>
<dbReference type="InterPro" id="IPR000943">
    <property type="entry name" value="RNA_pol_sigma70"/>
</dbReference>
<dbReference type="EMBL" id="JABXJJ020000003">
    <property type="protein sequence ID" value="MDI5968501.1"/>
    <property type="molecule type" value="Genomic_DNA"/>
</dbReference>
<comment type="similarity">
    <text evidence="5">Belongs to the sigma-70 factor family.</text>
</comment>
<evidence type="ECO:0000313" key="10">
    <source>
        <dbReference type="EMBL" id="MDI5968501.1"/>
    </source>
</evidence>
<evidence type="ECO:0000259" key="7">
    <source>
        <dbReference type="PROSITE" id="PS00715"/>
    </source>
</evidence>
<dbReference type="AlphaFoldDB" id="A0AA90JW34"/>
<dbReference type="PIRSF" id="PIRSF000770">
    <property type="entry name" value="RNA_pol_sigma-SigE/K"/>
    <property type="match status" value="1"/>
</dbReference>
<dbReference type="NCBIfam" id="NF005413">
    <property type="entry name" value="PRK06986.1"/>
    <property type="match status" value="1"/>
</dbReference>
<dbReference type="InterPro" id="IPR013324">
    <property type="entry name" value="RNA_pol_sigma_r3/r4-like"/>
</dbReference>
<dbReference type="InterPro" id="IPR007627">
    <property type="entry name" value="RNA_pol_sigma70_r2"/>
</dbReference>
<dbReference type="InterPro" id="IPR014284">
    <property type="entry name" value="RNA_pol_sigma-70_dom"/>
</dbReference>
<dbReference type="GO" id="GO:0003677">
    <property type="term" value="F:DNA binding"/>
    <property type="evidence" value="ECO:0007669"/>
    <property type="project" value="UniProtKB-KW"/>
</dbReference>
<dbReference type="InterPro" id="IPR007630">
    <property type="entry name" value="RNA_pol_sigma70_r4"/>
</dbReference>
<feature type="region of interest" description="Disordered" evidence="6">
    <location>
        <begin position="1"/>
        <end position="46"/>
    </location>
</feature>
<evidence type="ECO:0000256" key="1">
    <source>
        <dbReference type="ARBA" id="ARBA00023015"/>
    </source>
</evidence>
<dbReference type="PANTHER" id="PTHR30385:SF7">
    <property type="entry name" value="RNA POLYMERASE SIGMA FACTOR FLIA"/>
    <property type="match status" value="1"/>
</dbReference>
<evidence type="ECO:0000259" key="8">
    <source>
        <dbReference type="PROSITE" id="PS00716"/>
    </source>
</evidence>
<dbReference type="Proteomes" id="UP001156398">
    <property type="component" value="Unassembled WGS sequence"/>
</dbReference>
<dbReference type="GO" id="GO:0003899">
    <property type="term" value="F:DNA-directed RNA polymerase activity"/>
    <property type="evidence" value="ECO:0007669"/>
    <property type="project" value="InterPro"/>
</dbReference>
<keyword evidence="3 5" id="KW-0238">DNA-binding</keyword>
<dbReference type="Pfam" id="PF04545">
    <property type="entry name" value="Sigma70_r4"/>
    <property type="match status" value="1"/>
</dbReference>
<evidence type="ECO:0000256" key="6">
    <source>
        <dbReference type="SAM" id="MobiDB-lite"/>
    </source>
</evidence>
<keyword evidence="2 5" id="KW-0731">Sigma factor</keyword>
<proteinExistence type="inferred from homology"/>
<evidence type="ECO:0000313" key="11">
    <source>
        <dbReference type="Proteomes" id="UP001156398"/>
    </source>
</evidence>
<dbReference type="PANTHER" id="PTHR30385">
    <property type="entry name" value="SIGMA FACTOR F FLAGELLAR"/>
    <property type="match status" value="1"/>
</dbReference>
<dbReference type="PRINTS" id="PR00046">
    <property type="entry name" value="SIGMA70FCT"/>
</dbReference>
<keyword evidence="1 5" id="KW-0805">Transcription regulation</keyword>
<dbReference type="CDD" id="cd06171">
    <property type="entry name" value="Sigma70_r4"/>
    <property type="match status" value="1"/>
</dbReference>
<dbReference type="Gene3D" id="1.10.1740.10">
    <property type="match status" value="1"/>
</dbReference>